<protein>
    <recommendedName>
        <fullName evidence="4">Condensin complex subunit 1 C-terminal domain-containing protein</fullName>
    </recommendedName>
</protein>
<dbReference type="GO" id="GO:0005634">
    <property type="term" value="C:nucleus"/>
    <property type="evidence" value="ECO:0007669"/>
    <property type="project" value="InterPro"/>
</dbReference>
<dbReference type="Proteomes" id="UP001497623">
    <property type="component" value="Unassembled WGS sequence"/>
</dbReference>
<keyword evidence="3" id="KW-1185">Reference proteome</keyword>
<gene>
    <name evidence="2" type="ORF">MNOR_LOCUS30280</name>
</gene>
<evidence type="ECO:0000313" key="2">
    <source>
        <dbReference type="EMBL" id="CAL4148752.1"/>
    </source>
</evidence>
<accession>A0AAV2S1M3</accession>
<reference evidence="2 3" key="1">
    <citation type="submission" date="2024-05" db="EMBL/GenBank/DDBJ databases">
        <authorList>
            <person name="Wallberg A."/>
        </authorList>
    </citation>
    <scope>NUCLEOTIDE SEQUENCE [LARGE SCALE GENOMIC DNA]</scope>
</reference>
<organism evidence="2 3">
    <name type="scientific">Meganyctiphanes norvegica</name>
    <name type="common">Northern krill</name>
    <name type="synonym">Thysanopoda norvegica</name>
    <dbReference type="NCBI Taxonomy" id="48144"/>
    <lineage>
        <taxon>Eukaryota</taxon>
        <taxon>Metazoa</taxon>
        <taxon>Ecdysozoa</taxon>
        <taxon>Arthropoda</taxon>
        <taxon>Crustacea</taxon>
        <taxon>Multicrustacea</taxon>
        <taxon>Malacostraca</taxon>
        <taxon>Eumalacostraca</taxon>
        <taxon>Eucarida</taxon>
        <taxon>Euphausiacea</taxon>
        <taxon>Euphausiidae</taxon>
        <taxon>Meganyctiphanes</taxon>
    </lineage>
</organism>
<proteinExistence type="predicted"/>
<dbReference type="EMBL" id="CAXKWB010036643">
    <property type="protein sequence ID" value="CAL4148752.1"/>
    <property type="molecule type" value="Genomic_DNA"/>
</dbReference>
<name>A0AAV2S1M3_MEGNR</name>
<feature type="compositionally biased region" description="Basic and acidic residues" evidence="1">
    <location>
        <begin position="633"/>
        <end position="644"/>
    </location>
</feature>
<evidence type="ECO:0008006" key="4">
    <source>
        <dbReference type="Google" id="ProtNLM"/>
    </source>
</evidence>
<dbReference type="InterPro" id="IPR016024">
    <property type="entry name" value="ARM-type_fold"/>
</dbReference>
<dbReference type="Gene3D" id="1.25.10.10">
    <property type="entry name" value="Leucine-rich Repeat Variant"/>
    <property type="match status" value="1"/>
</dbReference>
<evidence type="ECO:0000256" key="1">
    <source>
        <dbReference type="SAM" id="MobiDB-lite"/>
    </source>
</evidence>
<dbReference type="SUPFAM" id="SSF48371">
    <property type="entry name" value="ARM repeat"/>
    <property type="match status" value="1"/>
</dbReference>
<dbReference type="InterPro" id="IPR011989">
    <property type="entry name" value="ARM-like"/>
</dbReference>
<dbReference type="InterPro" id="IPR024741">
    <property type="entry name" value="Condensin2_G2"/>
</dbReference>
<dbReference type="PANTHER" id="PTHR16199:SF4">
    <property type="entry name" value="CONDENSIN-2 COMPLEX SUBUNIT G2"/>
    <property type="match status" value="1"/>
</dbReference>
<evidence type="ECO:0000313" key="3">
    <source>
        <dbReference type="Proteomes" id="UP001497623"/>
    </source>
</evidence>
<feature type="region of interest" description="Disordered" evidence="1">
    <location>
        <begin position="589"/>
        <end position="652"/>
    </location>
</feature>
<dbReference type="AlphaFoldDB" id="A0AAV2S1M3"/>
<dbReference type="Pfam" id="PF12422">
    <property type="entry name" value="Condensin2nSMC"/>
    <property type="match status" value="1"/>
</dbReference>
<dbReference type="GO" id="GO:0000796">
    <property type="term" value="C:condensin complex"/>
    <property type="evidence" value="ECO:0007669"/>
    <property type="project" value="TreeGrafter"/>
</dbReference>
<sequence length="652" mass="73794">MEVSTKEEFITAIEEGNCNSFIQLLDNHSSRRSPVNLEEVLVELSTTQLDNVWQKLHQWTVSNLTTLLANTTHDTSHISASQEPQQPVDPEERLLGVIKLVIAYLQFIFITIPKEIHSLVKATTLTMGDVPIIQTMRLSQFHITAASLGVFVRDPRTQNYAFLVGTLFLTGSLKRLILGSDKTDVHRVYALRHCLELFSLGESESQELMEMLSECAASKNYLCDEGVKFIALLFQLPCLVPILHRAIKSMLPECTRAQSAKIAEIYFRAWKSSEGNVKQVIEEDCLQDLMYCGVHVDPMKGRLSPNLLHLLHHIHRHKKHYAVATLIYQLYDPFIWRSLKVANGFVRMNATALLCDAFPLTDNTMNNIEREDLLNRQYQTLTDLLTDPCHLVRITAIKGVCQILSDYWLVMPSPFIKKIFAKLLTELAADASSAEVRTQVIKGLTLLLDNPDAIPFLKEVLPRIGEALDDINVNVRAAFVRLLIKVKATKDIRYWDVVPAEHLIIRLEQDSPVVCKLLVQLLLSSFHPIHESDQEILERSLTLIEENRGAARRFYRYASQSLDLPHTVHFMLVICRCLRNHVRGKALHEETMNESSYTGSESEGEGTPGSSPMRPPVKRAPGTPAPKGRGKGRKDSPLKIKKTQDTAQKWSM</sequence>
<comment type="caution">
    <text evidence="2">The sequence shown here is derived from an EMBL/GenBank/DDBJ whole genome shotgun (WGS) entry which is preliminary data.</text>
</comment>
<dbReference type="PANTHER" id="PTHR16199">
    <property type="entry name" value="CONDENSIN-2 COMPLEX SUBUNIT G2"/>
    <property type="match status" value="1"/>
</dbReference>
<dbReference type="GO" id="GO:0000070">
    <property type="term" value="P:mitotic sister chromatid segregation"/>
    <property type="evidence" value="ECO:0007669"/>
    <property type="project" value="TreeGrafter"/>
</dbReference>